<feature type="region of interest" description="Disordered" evidence="5">
    <location>
        <begin position="206"/>
        <end position="234"/>
    </location>
</feature>
<reference evidence="7" key="1">
    <citation type="journal article" date="2023" name="Plant J.">
        <title>Genome sequences and population genomics provide insights into the demographic history, inbreeding, and mutation load of two 'living fossil' tree species of Dipteronia.</title>
        <authorList>
            <person name="Feng Y."/>
            <person name="Comes H.P."/>
            <person name="Chen J."/>
            <person name="Zhu S."/>
            <person name="Lu R."/>
            <person name="Zhang X."/>
            <person name="Li P."/>
            <person name="Qiu J."/>
            <person name="Olsen K.M."/>
            <person name="Qiu Y."/>
        </authorList>
    </citation>
    <scope>NUCLEOTIDE SEQUENCE</scope>
    <source>
        <strain evidence="7">KIB01</strain>
    </source>
</reference>
<evidence type="ECO:0000313" key="7">
    <source>
        <dbReference type="EMBL" id="KAK2646506.1"/>
    </source>
</evidence>
<protein>
    <recommendedName>
        <fullName evidence="6">NAC domain-containing protein</fullName>
    </recommendedName>
</protein>
<dbReference type="SUPFAM" id="SSF101941">
    <property type="entry name" value="NAC domain"/>
    <property type="match status" value="1"/>
</dbReference>
<dbReference type="EMBL" id="JANJYI010000006">
    <property type="protein sequence ID" value="KAK2646506.1"/>
    <property type="molecule type" value="Genomic_DNA"/>
</dbReference>
<feature type="compositionally biased region" description="Low complexity" evidence="5">
    <location>
        <begin position="1"/>
        <end position="21"/>
    </location>
</feature>
<dbReference type="InterPro" id="IPR003441">
    <property type="entry name" value="NAC-dom"/>
</dbReference>
<feature type="domain" description="NAC" evidence="6">
    <location>
        <begin position="44"/>
        <end position="198"/>
    </location>
</feature>
<dbReference type="InterPro" id="IPR036093">
    <property type="entry name" value="NAC_dom_sf"/>
</dbReference>
<dbReference type="PROSITE" id="PS51005">
    <property type="entry name" value="NAC"/>
    <property type="match status" value="1"/>
</dbReference>
<evidence type="ECO:0000256" key="4">
    <source>
        <dbReference type="ARBA" id="ARBA00023242"/>
    </source>
</evidence>
<feature type="compositionally biased region" description="Polar residues" evidence="5">
    <location>
        <begin position="225"/>
        <end position="234"/>
    </location>
</feature>
<dbReference type="PANTHER" id="PTHR31719:SF179">
    <property type="entry name" value="OS08G0148400 PROTEIN"/>
    <property type="match status" value="1"/>
</dbReference>
<organism evidence="7 8">
    <name type="scientific">Dipteronia dyeriana</name>
    <dbReference type="NCBI Taxonomy" id="168575"/>
    <lineage>
        <taxon>Eukaryota</taxon>
        <taxon>Viridiplantae</taxon>
        <taxon>Streptophyta</taxon>
        <taxon>Embryophyta</taxon>
        <taxon>Tracheophyta</taxon>
        <taxon>Spermatophyta</taxon>
        <taxon>Magnoliopsida</taxon>
        <taxon>eudicotyledons</taxon>
        <taxon>Gunneridae</taxon>
        <taxon>Pentapetalae</taxon>
        <taxon>rosids</taxon>
        <taxon>malvids</taxon>
        <taxon>Sapindales</taxon>
        <taxon>Sapindaceae</taxon>
        <taxon>Hippocastanoideae</taxon>
        <taxon>Acereae</taxon>
        <taxon>Dipteronia</taxon>
    </lineage>
</organism>
<evidence type="ECO:0000256" key="3">
    <source>
        <dbReference type="ARBA" id="ARBA00023163"/>
    </source>
</evidence>
<evidence type="ECO:0000256" key="1">
    <source>
        <dbReference type="ARBA" id="ARBA00023015"/>
    </source>
</evidence>
<dbReference type="Proteomes" id="UP001280121">
    <property type="component" value="Unassembled WGS sequence"/>
</dbReference>
<name>A0AAD9U2X8_9ROSI</name>
<gene>
    <name evidence="7" type="ORF">Ddye_021701</name>
</gene>
<keyword evidence="2" id="KW-0238">DNA-binding</keyword>
<dbReference type="PANTHER" id="PTHR31719">
    <property type="entry name" value="NAC TRANSCRIPTION FACTOR 56"/>
    <property type="match status" value="1"/>
</dbReference>
<keyword evidence="1" id="KW-0805">Transcription regulation</keyword>
<keyword evidence="4" id="KW-0539">Nucleus</keyword>
<keyword evidence="3" id="KW-0804">Transcription</keyword>
<dbReference type="Gene3D" id="2.170.150.80">
    <property type="entry name" value="NAC domain"/>
    <property type="match status" value="1"/>
</dbReference>
<dbReference type="GO" id="GO:0006355">
    <property type="term" value="P:regulation of DNA-templated transcription"/>
    <property type="evidence" value="ECO:0007669"/>
    <property type="project" value="InterPro"/>
</dbReference>
<dbReference type="AlphaFoldDB" id="A0AAD9U2X8"/>
<proteinExistence type="predicted"/>
<evidence type="ECO:0000256" key="5">
    <source>
        <dbReference type="SAM" id="MobiDB-lite"/>
    </source>
</evidence>
<evidence type="ECO:0000256" key="2">
    <source>
        <dbReference type="ARBA" id="ARBA00023125"/>
    </source>
</evidence>
<feature type="region of interest" description="Disordered" evidence="5">
    <location>
        <begin position="1"/>
        <end position="24"/>
    </location>
</feature>
<dbReference type="Pfam" id="PF02365">
    <property type="entry name" value="NAM"/>
    <property type="match status" value="1"/>
</dbReference>
<accession>A0AAD9U2X8</accession>
<comment type="caution">
    <text evidence="7">The sequence shown here is derived from an EMBL/GenBank/DDBJ whole genome shotgun (WGS) entry which is preliminary data.</text>
</comment>
<keyword evidence="8" id="KW-1185">Reference proteome</keyword>
<evidence type="ECO:0000259" key="6">
    <source>
        <dbReference type="PROSITE" id="PS51005"/>
    </source>
</evidence>
<dbReference type="GO" id="GO:0003677">
    <property type="term" value="F:DNA binding"/>
    <property type="evidence" value="ECO:0007669"/>
    <property type="project" value="UniProtKB-KW"/>
</dbReference>
<sequence>METNPNIINFSSSSSPINNPSKPLTTCPTTLPNQPIVDEFWKKFPVGYRFCPQDGELILHYLKKKVLNQSLPPNKIVQVNIYHHNPEDLAESYKAYKENGAYYFFTPRDRKYRNGDRPSRAAGCGYWKATGANKPVYHEYKRVGSRNALVFYRGKPPHGNKTDWIMHEFKVDNPPPTKRNGINDMRLDDWVLCKIYYKPSRSCKAQNAEEEEGDPQRTPCDENVPQLTTETQSGGDVMISSNEEVQASNGMNKKESESVFEEDHSWSYINPDNSGFGWQQEDWINNANIYNNPYMNIDDFRPPLFK</sequence>
<evidence type="ECO:0000313" key="8">
    <source>
        <dbReference type="Proteomes" id="UP001280121"/>
    </source>
</evidence>